<name>A0A2Y9AIS5_9RHOB</name>
<dbReference type="AlphaFoldDB" id="A0A2Y9AIS5"/>
<dbReference type="InterPro" id="IPR000073">
    <property type="entry name" value="AB_hydrolase_1"/>
</dbReference>
<dbReference type="SUPFAM" id="SSF46894">
    <property type="entry name" value="C-terminal effector domain of the bipartite response regulators"/>
    <property type="match status" value="1"/>
</dbReference>
<dbReference type="GO" id="GO:0003677">
    <property type="term" value="F:DNA binding"/>
    <property type="evidence" value="ECO:0007669"/>
    <property type="project" value="InterPro"/>
</dbReference>
<dbReference type="Proteomes" id="UP000251571">
    <property type="component" value="Unassembled WGS sequence"/>
</dbReference>
<dbReference type="PANTHER" id="PTHR43194:SF5">
    <property type="entry name" value="PIMELOYL-[ACYL-CARRIER PROTEIN] METHYL ESTER ESTERASE"/>
    <property type="match status" value="1"/>
</dbReference>
<protein>
    <submittedName>
        <fullName evidence="3">Pimeloyl-ACP methyl ester carboxylesterase</fullName>
    </submittedName>
</protein>
<dbReference type="RefSeq" id="WP_170125360.1">
    <property type="nucleotide sequence ID" value="NZ_QGDJ01000003.1"/>
</dbReference>
<feature type="domain" description="HTH luxR-type" evidence="1">
    <location>
        <begin position="207"/>
        <end position="272"/>
    </location>
</feature>
<sequence length="597" mass="64287">MRAAPGPLGDADDTEHTDRDLLIAAIYEAAADPSAYSRFVAALSAYLEQTAVREWRIRDLAEVDIEAFEADRGLAMHLANLNDKLTDAPHRIPPGSLREHVARRSGLAVLVDRAGHIASLSATAQETFESGPHALEDLATRLHAEDSRHLRDAIAGHVMHGRHLAPRILRGEAFHLCVRTQRCDTDGEVFLCLETLAVDWSPALEAVLRASFSLTPAELRVARMLAAGETAKSIAAGLDRSEGTVRNQIKSILAKTDTGGIANLNRLLALIAETVAGAPILTAPGQTALADLDILTLPDGRAMEVRLQGPVDGRPVLFLHGMLFGSELPPSAIEPLERNHLRLIAPARPNFGMSDPSPGRPEDEPDRLVADLLFLLDAYGVDRTVCLTNIAGSPYGYALAAAAPERISGLVHAASVLPVLKARQFVTMPPTQRLIAFLMRFVPAYLPPLMKSGIAQIRASGEIPFLATLYEEGTCDHAVATRPDLVDLMTRSVHFATGQGYLGCYTDTLHVVRDWSHYATAISDRGIPIIHVHGHADPQYPLDDVARFAARFPSVELRGVEGAGQLLLFDRPGPVIGAVAELLHRAQGAGRPVPPAV</sequence>
<dbReference type="GO" id="GO:0006355">
    <property type="term" value="P:regulation of DNA-templated transcription"/>
    <property type="evidence" value="ECO:0007669"/>
    <property type="project" value="InterPro"/>
</dbReference>
<reference evidence="3 5" key="1">
    <citation type="submission" date="2016-10" db="EMBL/GenBank/DDBJ databases">
        <authorList>
            <person name="Cai Z."/>
        </authorList>
    </citation>
    <scope>NUCLEOTIDE SEQUENCE [LARGE SCALE GENOMIC DNA]</scope>
    <source>
        <strain evidence="3 5">DSM 25227</strain>
    </source>
</reference>
<dbReference type="Pfam" id="PF00196">
    <property type="entry name" value="GerE"/>
    <property type="match status" value="1"/>
</dbReference>
<reference evidence="2 4" key="2">
    <citation type="submission" date="2018-03" db="EMBL/GenBank/DDBJ databases">
        <title>Genomic Encyclopedia of Archaeal and Bacterial Type Strains, Phase II (KMG-II): from individual species to whole genera.</title>
        <authorList>
            <person name="Goeker M."/>
        </authorList>
    </citation>
    <scope>NUCLEOTIDE SEQUENCE [LARGE SCALE GENOMIC DNA]</scope>
    <source>
        <strain evidence="2 4">DSM 25227</strain>
    </source>
</reference>
<dbReference type="PROSITE" id="PS50043">
    <property type="entry name" value="HTH_LUXR_2"/>
    <property type="match status" value="1"/>
</dbReference>
<gene>
    <name evidence="2" type="ORF">BCF38_10339</name>
    <name evidence="3" type="ORF">SAMN05421539_10339</name>
</gene>
<dbReference type="EMBL" id="QGDJ01000003">
    <property type="protein sequence ID" value="PWJ20224.1"/>
    <property type="molecule type" value="Genomic_DNA"/>
</dbReference>
<dbReference type="Gene3D" id="1.10.10.10">
    <property type="entry name" value="Winged helix-like DNA-binding domain superfamily/Winged helix DNA-binding domain"/>
    <property type="match status" value="1"/>
</dbReference>
<organism evidence="3 5">
    <name type="scientific">Jannaschia seohaensis</name>
    <dbReference type="NCBI Taxonomy" id="475081"/>
    <lineage>
        <taxon>Bacteria</taxon>
        <taxon>Pseudomonadati</taxon>
        <taxon>Pseudomonadota</taxon>
        <taxon>Alphaproteobacteria</taxon>
        <taxon>Rhodobacterales</taxon>
        <taxon>Roseobacteraceae</taxon>
        <taxon>Jannaschia</taxon>
    </lineage>
</organism>
<dbReference type="InterPro" id="IPR029058">
    <property type="entry name" value="AB_hydrolase_fold"/>
</dbReference>
<evidence type="ECO:0000313" key="4">
    <source>
        <dbReference type="Proteomes" id="UP000245839"/>
    </source>
</evidence>
<keyword evidence="4" id="KW-1185">Reference proteome</keyword>
<dbReference type="Gene3D" id="3.40.50.1820">
    <property type="entry name" value="alpha/beta hydrolase"/>
    <property type="match status" value="1"/>
</dbReference>
<dbReference type="InterPro" id="IPR000792">
    <property type="entry name" value="Tscrpt_reg_LuxR_C"/>
</dbReference>
<dbReference type="InterPro" id="IPR036388">
    <property type="entry name" value="WH-like_DNA-bd_sf"/>
</dbReference>
<accession>A0A2Y9AIS5</accession>
<proteinExistence type="predicted"/>
<dbReference type="SMART" id="SM00421">
    <property type="entry name" value="HTH_LUXR"/>
    <property type="match status" value="1"/>
</dbReference>
<dbReference type="InterPro" id="IPR050228">
    <property type="entry name" value="Carboxylesterase_BioH"/>
</dbReference>
<dbReference type="Proteomes" id="UP000245839">
    <property type="component" value="Unassembled WGS sequence"/>
</dbReference>
<dbReference type="Pfam" id="PF00561">
    <property type="entry name" value="Abhydrolase_1"/>
    <property type="match status" value="1"/>
</dbReference>
<evidence type="ECO:0000259" key="1">
    <source>
        <dbReference type="PROSITE" id="PS50043"/>
    </source>
</evidence>
<evidence type="ECO:0000313" key="5">
    <source>
        <dbReference type="Proteomes" id="UP000251571"/>
    </source>
</evidence>
<dbReference type="EMBL" id="UETC01000003">
    <property type="protein sequence ID" value="SSA44220.1"/>
    <property type="molecule type" value="Genomic_DNA"/>
</dbReference>
<dbReference type="InterPro" id="IPR016032">
    <property type="entry name" value="Sig_transdc_resp-reg_C-effctor"/>
</dbReference>
<dbReference type="SUPFAM" id="SSF53474">
    <property type="entry name" value="alpha/beta-Hydrolases"/>
    <property type="match status" value="1"/>
</dbReference>
<evidence type="ECO:0000313" key="3">
    <source>
        <dbReference type="EMBL" id="SSA44220.1"/>
    </source>
</evidence>
<dbReference type="CDD" id="cd06170">
    <property type="entry name" value="LuxR_C_like"/>
    <property type="match status" value="1"/>
</dbReference>
<dbReference type="PROSITE" id="PS00622">
    <property type="entry name" value="HTH_LUXR_1"/>
    <property type="match status" value="1"/>
</dbReference>
<evidence type="ECO:0000313" key="2">
    <source>
        <dbReference type="EMBL" id="PWJ20224.1"/>
    </source>
</evidence>
<dbReference type="PANTHER" id="PTHR43194">
    <property type="entry name" value="HYDROLASE ALPHA/BETA FOLD FAMILY"/>
    <property type="match status" value="1"/>
</dbReference>
<dbReference type="PRINTS" id="PR00038">
    <property type="entry name" value="HTHLUXR"/>
</dbReference>